<feature type="compositionally biased region" description="Polar residues" evidence="1">
    <location>
        <begin position="216"/>
        <end position="236"/>
    </location>
</feature>
<comment type="caution">
    <text evidence="2">The sequence shown here is derived from an EMBL/GenBank/DDBJ whole genome shotgun (WGS) entry which is preliminary data.</text>
</comment>
<accession>A0ABR2HZ61</accession>
<reference evidence="2 3" key="1">
    <citation type="journal article" date="2024" name="IMA Fungus">
        <title>Apiospora arundinis, a panoply of carbohydrate-active enzymes and secondary metabolites.</title>
        <authorList>
            <person name="Sorensen T."/>
            <person name="Petersen C."/>
            <person name="Muurmann A.T."/>
            <person name="Christiansen J.V."/>
            <person name="Brundto M.L."/>
            <person name="Overgaard C.K."/>
            <person name="Boysen A.T."/>
            <person name="Wollenberg R.D."/>
            <person name="Larsen T.O."/>
            <person name="Sorensen J.L."/>
            <person name="Nielsen K.L."/>
            <person name="Sondergaard T.E."/>
        </authorList>
    </citation>
    <scope>NUCLEOTIDE SEQUENCE [LARGE SCALE GENOMIC DNA]</scope>
    <source>
        <strain evidence="2 3">AAU 773</strain>
    </source>
</reference>
<evidence type="ECO:0000313" key="3">
    <source>
        <dbReference type="Proteomes" id="UP001390339"/>
    </source>
</evidence>
<keyword evidence="3" id="KW-1185">Reference proteome</keyword>
<sequence length="351" mass="37184">MKLLSPQSVIPFLPGVASINYAGVEGWGNLTDIVGQNAEYEALLQKGLSDPTASRSVKIYPFVNSWPALAGDSTLRDSEWTWRVNTSDIAVPKPDGQFEKNIQDPHVVAVSYDFSWSKGTNISDALGGSKGTLCTMALDAVDLPVSVLNKYTEENAKGDCAPILGEECVKSLLSSTEGAIRVLPGTRGRVDKCDKPSKSWRDIPSCQESIGKLKASGSQSLTGTPLGGRNSQNQTRSGSWLSGDMFFGNFSSAVNGSRSDTYLASVNQLHMLMLNARLPFGSQGQLQVAGPSLFCTRVNATKLPDKNVDKNGGVAMLSGNIRGSNSGGEKLGYSVAVLMITASVALVNAVV</sequence>
<gene>
    <name evidence="2" type="ORF">PGQ11_010974</name>
</gene>
<dbReference type="Proteomes" id="UP001390339">
    <property type="component" value="Unassembled WGS sequence"/>
</dbReference>
<evidence type="ECO:0000313" key="2">
    <source>
        <dbReference type="EMBL" id="KAK8855062.1"/>
    </source>
</evidence>
<organism evidence="2 3">
    <name type="scientific">Apiospora arundinis</name>
    <dbReference type="NCBI Taxonomy" id="335852"/>
    <lineage>
        <taxon>Eukaryota</taxon>
        <taxon>Fungi</taxon>
        <taxon>Dikarya</taxon>
        <taxon>Ascomycota</taxon>
        <taxon>Pezizomycotina</taxon>
        <taxon>Sordariomycetes</taxon>
        <taxon>Xylariomycetidae</taxon>
        <taxon>Amphisphaeriales</taxon>
        <taxon>Apiosporaceae</taxon>
        <taxon>Apiospora</taxon>
    </lineage>
</organism>
<feature type="region of interest" description="Disordered" evidence="1">
    <location>
        <begin position="214"/>
        <end position="236"/>
    </location>
</feature>
<dbReference type="EMBL" id="JAPCWZ010000007">
    <property type="protein sequence ID" value="KAK8855062.1"/>
    <property type="molecule type" value="Genomic_DNA"/>
</dbReference>
<evidence type="ECO:0000256" key="1">
    <source>
        <dbReference type="SAM" id="MobiDB-lite"/>
    </source>
</evidence>
<protein>
    <submittedName>
        <fullName evidence="2">Uncharacterized protein</fullName>
    </submittedName>
</protein>
<name>A0ABR2HZ61_9PEZI</name>
<proteinExistence type="predicted"/>